<keyword evidence="2" id="KW-1185">Reference proteome</keyword>
<dbReference type="EMBL" id="JAHUTI010079337">
    <property type="protein sequence ID" value="MED6257575.1"/>
    <property type="molecule type" value="Genomic_DNA"/>
</dbReference>
<evidence type="ECO:0000313" key="2">
    <source>
        <dbReference type="Proteomes" id="UP001345963"/>
    </source>
</evidence>
<comment type="caution">
    <text evidence="1">The sequence shown here is derived from an EMBL/GenBank/DDBJ whole genome shotgun (WGS) entry which is preliminary data.</text>
</comment>
<dbReference type="Proteomes" id="UP001345963">
    <property type="component" value="Unassembled WGS sequence"/>
</dbReference>
<evidence type="ECO:0000313" key="1">
    <source>
        <dbReference type="EMBL" id="MED6257575.1"/>
    </source>
</evidence>
<organism evidence="1 2">
    <name type="scientific">Ataeniobius toweri</name>
    <dbReference type="NCBI Taxonomy" id="208326"/>
    <lineage>
        <taxon>Eukaryota</taxon>
        <taxon>Metazoa</taxon>
        <taxon>Chordata</taxon>
        <taxon>Craniata</taxon>
        <taxon>Vertebrata</taxon>
        <taxon>Euteleostomi</taxon>
        <taxon>Actinopterygii</taxon>
        <taxon>Neopterygii</taxon>
        <taxon>Teleostei</taxon>
        <taxon>Neoteleostei</taxon>
        <taxon>Acanthomorphata</taxon>
        <taxon>Ovalentaria</taxon>
        <taxon>Atherinomorphae</taxon>
        <taxon>Cyprinodontiformes</taxon>
        <taxon>Goodeidae</taxon>
        <taxon>Ataeniobius</taxon>
    </lineage>
</organism>
<protein>
    <submittedName>
        <fullName evidence="1">Uncharacterized protein</fullName>
    </submittedName>
</protein>
<accession>A0ABU7C733</accession>
<sequence length="123" mass="13095">MCRPLSAPLTPVPVWSDGLQLFQAFISSSGLPGSECPAALGTFGLLCEIHQAMLNLKALALWPCCWRSMSNDAVYTSGYKSWEEEIVGSKSLGSGAASGTKSRSSVELCAFFSLSLKETGRVN</sequence>
<gene>
    <name evidence="1" type="ORF">ATANTOWER_027198</name>
</gene>
<proteinExistence type="predicted"/>
<name>A0ABU7C733_9TELE</name>
<reference evidence="1 2" key="1">
    <citation type="submission" date="2021-07" db="EMBL/GenBank/DDBJ databases">
        <authorList>
            <person name="Palmer J.M."/>
        </authorList>
    </citation>
    <scope>NUCLEOTIDE SEQUENCE [LARGE SCALE GENOMIC DNA]</scope>
    <source>
        <strain evidence="1 2">AT_MEX2019</strain>
        <tissue evidence="1">Muscle</tissue>
    </source>
</reference>